<protein>
    <submittedName>
        <fullName evidence="1">Uncharacterized protein</fullName>
    </submittedName>
</protein>
<keyword evidence="2" id="KW-1185">Reference proteome</keyword>
<proteinExistence type="predicted"/>
<name>A0A8C6A0J4_MARMA</name>
<dbReference type="Ensembl" id="ENSMMMT00000023827.1">
    <property type="protein sequence ID" value="ENSMMMP00000020965.1"/>
    <property type="gene ID" value="ENSMMMG00000018510.1"/>
</dbReference>
<evidence type="ECO:0000313" key="2">
    <source>
        <dbReference type="Proteomes" id="UP000694407"/>
    </source>
</evidence>
<sequence length="64" mass="7307">HTQSTYPGSYWDSCGDTLGYSVGSEYGSTYFHVGCGFGCLEKNMRHYEGRGIKFHWKRSQEFGL</sequence>
<dbReference type="Proteomes" id="UP000694407">
    <property type="component" value="Unplaced"/>
</dbReference>
<dbReference type="GeneTree" id="ENSGT00960000192802"/>
<accession>A0A8C6A0J4</accession>
<reference evidence="1" key="1">
    <citation type="submission" date="2025-08" db="UniProtKB">
        <authorList>
            <consortium name="Ensembl"/>
        </authorList>
    </citation>
    <scope>IDENTIFICATION</scope>
</reference>
<evidence type="ECO:0000313" key="1">
    <source>
        <dbReference type="Ensembl" id="ENSMMMP00000020965.1"/>
    </source>
</evidence>
<reference evidence="1" key="2">
    <citation type="submission" date="2025-09" db="UniProtKB">
        <authorList>
            <consortium name="Ensembl"/>
        </authorList>
    </citation>
    <scope>IDENTIFICATION</scope>
</reference>
<dbReference type="AlphaFoldDB" id="A0A8C6A0J4"/>
<organism evidence="1 2">
    <name type="scientific">Marmota marmota marmota</name>
    <name type="common">Alpine marmot</name>
    <dbReference type="NCBI Taxonomy" id="9994"/>
    <lineage>
        <taxon>Eukaryota</taxon>
        <taxon>Metazoa</taxon>
        <taxon>Chordata</taxon>
        <taxon>Craniata</taxon>
        <taxon>Vertebrata</taxon>
        <taxon>Euteleostomi</taxon>
        <taxon>Mammalia</taxon>
        <taxon>Eutheria</taxon>
        <taxon>Euarchontoglires</taxon>
        <taxon>Glires</taxon>
        <taxon>Rodentia</taxon>
        <taxon>Sciuromorpha</taxon>
        <taxon>Sciuridae</taxon>
        <taxon>Xerinae</taxon>
        <taxon>Marmotini</taxon>
        <taxon>Marmota</taxon>
    </lineage>
</organism>